<dbReference type="InterPro" id="IPR029058">
    <property type="entry name" value="AB_hydrolase_fold"/>
</dbReference>
<reference evidence="5 6" key="1">
    <citation type="submission" date="2013-07" db="EMBL/GenBank/DDBJ databases">
        <title>The Genome Sequence of Cryptococcus heveanensis BCC8398.</title>
        <authorList>
            <consortium name="The Broad Institute Genome Sequencing Platform"/>
            <person name="Cuomo C."/>
            <person name="Litvintseva A."/>
            <person name="Chen Y."/>
            <person name="Heitman J."/>
            <person name="Sun S."/>
            <person name="Springer D."/>
            <person name="Dromer F."/>
            <person name="Young S.K."/>
            <person name="Zeng Q."/>
            <person name="Gargeya S."/>
            <person name="Fitzgerald M."/>
            <person name="Abouelleil A."/>
            <person name="Alvarado L."/>
            <person name="Berlin A.M."/>
            <person name="Chapman S.B."/>
            <person name="Dewar J."/>
            <person name="Goldberg J."/>
            <person name="Griggs A."/>
            <person name="Gujja S."/>
            <person name="Hansen M."/>
            <person name="Howarth C."/>
            <person name="Imamovic A."/>
            <person name="Larimer J."/>
            <person name="McCowan C."/>
            <person name="Murphy C."/>
            <person name="Pearson M."/>
            <person name="Priest M."/>
            <person name="Roberts A."/>
            <person name="Saif S."/>
            <person name="Shea T."/>
            <person name="Sykes S."/>
            <person name="Wortman J."/>
            <person name="Nusbaum C."/>
            <person name="Birren B."/>
        </authorList>
    </citation>
    <scope>NUCLEOTIDE SEQUENCE [LARGE SCALE GENOMIC DNA]</scope>
    <source>
        <strain evidence="5 6">BCC8398</strain>
    </source>
</reference>
<organism evidence="5 6">
    <name type="scientific">Kwoniella heveanensis BCC8398</name>
    <dbReference type="NCBI Taxonomy" id="1296120"/>
    <lineage>
        <taxon>Eukaryota</taxon>
        <taxon>Fungi</taxon>
        <taxon>Dikarya</taxon>
        <taxon>Basidiomycota</taxon>
        <taxon>Agaricomycotina</taxon>
        <taxon>Tremellomycetes</taxon>
        <taxon>Tremellales</taxon>
        <taxon>Cryptococcaceae</taxon>
        <taxon>Kwoniella</taxon>
    </lineage>
</organism>
<dbReference type="OrthoDB" id="2152029at2759"/>
<evidence type="ECO:0000256" key="2">
    <source>
        <dbReference type="SAM" id="MobiDB-lite"/>
    </source>
</evidence>
<gene>
    <name evidence="5" type="ORF">I316_06094</name>
</gene>
<dbReference type="InterPro" id="IPR013094">
    <property type="entry name" value="AB_hydrolase_3"/>
</dbReference>
<feature type="domain" description="Alpha/beta hydrolase fold-3" evidence="4">
    <location>
        <begin position="217"/>
        <end position="395"/>
    </location>
</feature>
<dbReference type="PANTHER" id="PTHR48081:SF31">
    <property type="entry name" value="STERYL ACETYL HYDROLASE MUG81-RELATED"/>
    <property type="match status" value="1"/>
</dbReference>
<keyword evidence="6" id="KW-1185">Reference proteome</keyword>
<feature type="transmembrane region" description="Helical" evidence="3">
    <location>
        <begin position="50"/>
        <end position="72"/>
    </location>
</feature>
<dbReference type="Pfam" id="PF07859">
    <property type="entry name" value="Abhydrolase_3"/>
    <property type="match status" value="1"/>
</dbReference>
<feature type="region of interest" description="Disordered" evidence="2">
    <location>
        <begin position="405"/>
        <end position="435"/>
    </location>
</feature>
<keyword evidence="1" id="KW-0378">Hydrolase</keyword>
<proteinExistence type="predicted"/>
<dbReference type="PANTHER" id="PTHR48081">
    <property type="entry name" value="AB HYDROLASE SUPERFAMILY PROTEIN C4A8.06C"/>
    <property type="match status" value="1"/>
</dbReference>
<evidence type="ECO:0000256" key="1">
    <source>
        <dbReference type="ARBA" id="ARBA00022801"/>
    </source>
</evidence>
<evidence type="ECO:0000259" key="4">
    <source>
        <dbReference type="Pfam" id="PF07859"/>
    </source>
</evidence>
<dbReference type="GO" id="GO:0016787">
    <property type="term" value="F:hydrolase activity"/>
    <property type="evidence" value="ECO:0007669"/>
    <property type="project" value="UniProtKB-KW"/>
</dbReference>
<dbReference type="AlphaFoldDB" id="A0A1B9GM88"/>
<dbReference type="EMBL" id="KI669510">
    <property type="protein sequence ID" value="OCF32180.1"/>
    <property type="molecule type" value="Genomic_DNA"/>
</dbReference>
<sequence>MSDWIAPAPAFSSKPSRLPRAPLEWPCLVRDRRHRDPAAPNAPSRLSYALITYLAYTVYLLILPIYVPYLVFQHYSTPRPFDSWTLSKRLNTRLGKLQVWLVAWWIPPTPKGWDADDDWSWPLLPTSGSAGGGGAAGPLAVGQGYLDAHTRGLIDIEVVKLRAVDREYIRGFADVEGVSAEDRPGIWITPKAKGSAVDGSEGGRTGVRKAKKGEKVILHIHGGGYIRGHPLWTPFPMDMAILTQCRCLTVNYRKTLSHATAFPAPLLDVLAAYMHLTQTLEFAPSDVIILAESAGAHLALMLSQYLNDLAASGSSGSQEQKGSDAPQLPLLPRQPGCIILSSPWADFTLSYPSYESNAAYDQLVPIRLRRAVRSATRHYKPEARETRYFSPCKAEPEDWTYLLASKGKGDEGGQGQGGPRTIPGATAGASGSAEVERDSGTKVYVHYGGNELFRDEIVQLGRTMREAGVNIRLREDPEGLHTSGMIGSSEAGRIFRKDVLEMLEM</sequence>
<dbReference type="Proteomes" id="UP000092666">
    <property type="component" value="Unassembled WGS sequence"/>
</dbReference>
<dbReference type="SUPFAM" id="SSF53474">
    <property type="entry name" value="alpha/beta-Hydrolases"/>
    <property type="match status" value="1"/>
</dbReference>
<keyword evidence="3" id="KW-0812">Transmembrane</keyword>
<keyword evidence="3" id="KW-1133">Transmembrane helix</keyword>
<dbReference type="InterPro" id="IPR050300">
    <property type="entry name" value="GDXG_lipolytic_enzyme"/>
</dbReference>
<dbReference type="Gene3D" id="3.40.50.1820">
    <property type="entry name" value="alpha/beta hydrolase"/>
    <property type="match status" value="1"/>
</dbReference>
<protein>
    <recommendedName>
        <fullName evidence="4">Alpha/beta hydrolase fold-3 domain-containing protein</fullName>
    </recommendedName>
</protein>
<reference evidence="6" key="2">
    <citation type="submission" date="2013-12" db="EMBL/GenBank/DDBJ databases">
        <title>Evolution of pathogenesis and genome organization in the Tremellales.</title>
        <authorList>
            <person name="Cuomo C."/>
            <person name="Litvintseva A."/>
            <person name="Heitman J."/>
            <person name="Chen Y."/>
            <person name="Sun S."/>
            <person name="Springer D."/>
            <person name="Dromer F."/>
            <person name="Young S."/>
            <person name="Zeng Q."/>
            <person name="Chapman S."/>
            <person name="Gujja S."/>
            <person name="Saif S."/>
            <person name="Birren B."/>
        </authorList>
    </citation>
    <scope>NUCLEOTIDE SEQUENCE [LARGE SCALE GENOMIC DNA]</scope>
    <source>
        <strain evidence="6">BCC8398</strain>
    </source>
</reference>
<dbReference type="STRING" id="1296120.A0A1B9GM88"/>
<evidence type="ECO:0000313" key="6">
    <source>
        <dbReference type="Proteomes" id="UP000092666"/>
    </source>
</evidence>
<evidence type="ECO:0000256" key="3">
    <source>
        <dbReference type="SAM" id="Phobius"/>
    </source>
</evidence>
<name>A0A1B9GM88_9TREE</name>
<keyword evidence="3" id="KW-0472">Membrane</keyword>
<accession>A0A1B9GM88</accession>
<evidence type="ECO:0000313" key="5">
    <source>
        <dbReference type="EMBL" id="OCF32180.1"/>
    </source>
</evidence>